<dbReference type="EMBL" id="JAHLFN010000029">
    <property type="protein sequence ID" value="MBU3842066.1"/>
    <property type="molecule type" value="Genomic_DNA"/>
</dbReference>
<dbReference type="InterPro" id="IPR036873">
    <property type="entry name" value="Rhodanese-like_dom_sf"/>
</dbReference>
<comment type="cofactor">
    <cofactor evidence="1">
        <name>FAD</name>
        <dbReference type="ChEBI" id="CHEBI:57692"/>
    </cofactor>
</comment>
<comment type="caution">
    <text evidence="8">The sequence shown here is derived from an EMBL/GenBank/DDBJ whole genome shotgun (WGS) entry which is preliminary data.</text>
</comment>
<evidence type="ECO:0000256" key="6">
    <source>
        <dbReference type="ARBA" id="ARBA00023284"/>
    </source>
</evidence>
<feature type="domain" description="Rhodanese" evidence="7">
    <location>
        <begin position="456"/>
        <end position="536"/>
    </location>
</feature>
<dbReference type="Pfam" id="PF07992">
    <property type="entry name" value="Pyr_redox_2"/>
    <property type="match status" value="1"/>
</dbReference>
<keyword evidence="6" id="KW-0676">Redox-active center</keyword>
<name>A0A9E2NYI7_9FUSO</name>
<evidence type="ECO:0000313" key="9">
    <source>
        <dbReference type="Proteomes" id="UP000724657"/>
    </source>
</evidence>
<keyword evidence="4" id="KW-0274">FAD</keyword>
<dbReference type="InterPro" id="IPR016156">
    <property type="entry name" value="FAD/NAD-linked_Rdtase_dimer_sf"/>
</dbReference>
<keyword evidence="3" id="KW-0285">Flavoprotein</keyword>
<reference evidence="8" key="2">
    <citation type="submission" date="2021-04" db="EMBL/GenBank/DDBJ databases">
        <authorList>
            <person name="Gilroy R."/>
        </authorList>
    </citation>
    <scope>NUCLEOTIDE SEQUENCE</scope>
    <source>
        <strain evidence="8">A6-441</strain>
    </source>
</reference>
<dbReference type="GO" id="GO:0016491">
    <property type="term" value="F:oxidoreductase activity"/>
    <property type="evidence" value="ECO:0007669"/>
    <property type="project" value="UniProtKB-KW"/>
</dbReference>
<dbReference type="PANTHER" id="PTHR43429">
    <property type="entry name" value="PYRIDINE NUCLEOTIDE-DISULFIDE OXIDOREDUCTASE DOMAIN-CONTAINING"/>
    <property type="match status" value="1"/>
</dbReference>
<dbReference type="SUPFAM" id="SSF52821">
    <property type="entry name" value="Rhodanese/Cell cycle control phosphatase"/>
    <property type="match status" value="1"/>
</dbReference>
<proteinExistence type="inferred from homology"/>
<evidence type="ECO:0000256" key="2">
    <source>
        <dbReference type="ARBA" id="ARBA00009130"/>
    </source>
</evidence>
<dbReference type="AlphaFoldDB" id="A0A9E2NYI7"/>
<dbReference type="InterPro" id="IPR036188">
    <property type="entry name" value="FAD/NAD-bd_sf"/>
</dbReference>
<evidence type="ECO:0000256" key="4">
    <source>
        <dbReference type="ARBA" id="ARBA00022827"/>
    </source>
</evidence>
<dbReference type="SUPFAM" id="SSF55424">
    <property type="entry name" value="FAD/NAD-linked reductases, dimerisation (C-terminal) domain"/>
    <property type="match status" value="1"/>
</dbReference>
<dbReference type="InterPro" id="IPR001763">
    <property type="entry name" value="Rhodanese-like_dom"/>
</dbReference>
<organism evidence="8 9">
    <name type="scientific">Candidatus Fusobacterium pullicola</name>
    <dbReference type="NCBI Taxonomy" id="2838601"/>
    <lineage>
        <taxon>Bacteria</taxon>
        <taxon>Fusobacteriati</taxon>
        <taxon>Fusobacteriota</taxon>
        <taxon>Fusobacteriia</taxon>
        <taxon>Fusobacteriales</taxon>
        <taxon>Fusobacteriaceae</taxon>
        <taxon>Fusobacterium</taxon>
    </lineage>
</organism>
<dbReference type="SMART" id="SM00450">
    <property type="entry name" value="RHOD"/>
    <property type="match status" value="1"/>
</dbReference>
<dbReference type="PRINTS" id="PR00411">
    <property type="entry name" value="PNDRDTASEI"/>
</dbReference>
<sequence>MKIVVIGAVAAGTSAMAKARRNSEDIEIVCYTAGKDISYSGCGIPYYIEEDYITRKNLTPRDVKWFKDRFNIDIHISHRVEKVDVETKKILIKNEITGEVFEDNYDKLIVASGARARELKFKGENIFYTRSIEDAEQIKKFIEKEQPKTAIIIGGGFVGLEMVESIVSRGIQTTLIEQKDRLGGRIDKDISRVLESYLKSQGVNLILEDSVENINGNKIQTIGGKILEGDLIIGAIGVVPNTDFLEGARIELSKEKAIKVNKYLETNVKDIYAIGDCVLSYLSITGEEIYMPLGSTANKMGRILGDRLTGGNLEFKGILGTSIFKVFNLVVGKTGLSQEEAEERGYSIEVIHNIKPNQTEYLKSSREMLIKAIADKESGKLLGVQIVGENGVDKRLDVFATLLTYGATVDELFHIDLAYAPPFSTTKDPVAYTGMILDNAINRKNKIITPENLKSNISQYVVLDVRSKSQYDKEHIEGAMNIPLEELRERIEELPRTKKIVVHCNKGTTGNAAQNILINNGFEVYNLSGGFKNYKN</sequence>
<dbReference type="PANTHER" id="PTHR43429:SF1">
    <property type="entry name" value="NAD(P)H SULFUR OXIDOREDUCTASE (COA-DEPENDENT)"/>
    <property type="match status" value="1"/>
</dbReference>
<dbReference type="InterPro" id="IPR023753">
    <property type="entry name" value="FAD/NAD-binding_dom"/>
</dbReference>
<dbReference type="Pfam" id="PF00581">
    <property type="entry name" value="Rhodanese"/>
    <property type="match status" value="1"/>
</dbReference>
<dbReference type="Gene3D" id="3.50.50.60">
    <property type="entry name" value="FAD/NAD(P)-binding domain"/>
    <property type="match status" value="2"/>
</dbReference>
<reference evidence="8" key="1">
    <citation type="journal article" date="2021" name="PeerJ">
        <title>Extensive microbial diversity within the chicken gut microbiome revealed by metagenomics and culture.</title>
        <authorList>
            <person name="Gilroy R."/>
            <person name="Ravi A."/>
            <person name="Getino M."/>
            <person name="Pursley I."/>
            <person name="Horton D.L."/>
            <person name="Alikhan N.F."/>
            <person name="Baker D."/>
            <person name="Gharbi K."/>
            <person name="Hall N."/>
            <person name="Watson M."/>
            <person name="Adriaenssens E.M."/>
            <person name="Foster-Nyarko E."/>
            <person name="Jarju S."/>
            <person name="Secka A."/>
            <person name="Antonio M."/>
            <person name="Oren A."/>
            <person name="Chaudhuri R.R."/>
            <person name="La Ragione R."/>
            <person name="Hildebrand F."/>
            <person name="Pallen M.J."/>
        </authorList>
    </citation>
    <scope>NUCLEOTIDE SEQUENCE</scope>
    <source>
        <strain evidence="8">A6-441</strain>
    </source>
</reference>
<evidence type="ECO:0000256" key="1">
    <source>
        <dbReference type="ARBA" id="ARBA00001974"/>
    </source>
</evidence>
<comment type="similarity">
    <text evidence="2">Belongs to the class-III pyridine nucleotide-disulfide oxidoreductase family.</text>
</comment>
<evidence type="ECO:0000256" key="5">
    <source>
        <dbReference type="ARBA" id="ARBA00023002"/>
    </source>
</evidence>
<dbReference type="Proteomes" id="UP000724657">
    <property type="component" value="Unassembled WGS sequence"/>
</dbReference>
<gene>
    <name evidence="8" type="ORF">IAA47_03650</name>
</gene>
<evidence type="ECO:0000256" key="3">
    <source>
        <dbReference type="ARBA" id="ARBA00022630"/>
    </source>
</evidence>
<keyword evidence="5" id="KW-0560">Oxidoreductase</keyword>
<dbReference type="Pfam" id="PF02852">
    <property type="entry name" value="Pyr_redox_dim"/>
    <property type="match status" value="1"/>
</dbReference>
<dbReference type="PRINTS" id="PR00368">
    <property type="entry name" value="FADPNR"/>
</dbReference>
<dbReference type="PROSITE" id="PS50206">
    <property type="entry name" value="RHODANESE_3"/>
    <property type="match status" value="1"/>
</dbReference>
<dbReference type="InterPro" id="IPR004099">
    <property type="entry name" value="Pyr_nucl-diS_OxRdtase_dimer"/>
</dbReference>
<protein>
    <submittedName>
        <fullName evidence="8">FAD-dependent oxidoreductase</fullName>
    </submittedName>
</protein>
<accession>A0A9E2NYI7</accession>
<dbReference type="InterPro" id="IPR050260">
    <property type="entry name" value="FAD-bd_OxRdtase"/>
</dbReference>
<evidence type="ECO:0000259" key="7">
    <source>
        <dbReference type="PROSITE" id="PS50206"/>
    </source>
</evidence>
<evidence type="ECO:0000313" key="8">
    <source>
        <dbReference type="EMBL" id="MBU3842066.1"/>
    </source>
</evidence>
<dbReference type="SUPFAM" id="SSF51905">
    <property type="entry name" value="FAD/NAD(P)-binding domain"/>
    <property type="match status" value="2"/>
</dbReference>
<dbReference type="Gene3D" id="3.40.250.10">
    <property type="entry name" value="Rhodanese-like domain"/>
    <property type="match status" value="1"/>
</dbReference>